<dbReference type="AlphaFoldDB" id="A0A918T8N5"/>
<evidence type="ECO:0000313" key="1">
    <source>
        <dbReference type="EMBL" id="GHB06730.1"/>
    </source>
</evidence>
<organism evidence="1 2">
    <name type="scientific">Streptomyces termitum</name>
    <dbReference type="NCBI Taxonomy" id="67368"/>
    <lineage>
        <taxon>Bacteria</taxon>
        <taxon>Bacillati</taxon>
        <taxon>Actinomycetota</taxon>
        <taxon>Actinomycetes</taxon>
        <taxon>Kitasatosporales</taxon>
        <taxon>Streptomycetaceae</taxon>
        <taxon>Streptomyces</taxon>
    </lineage>
</organism>
<dbReference type="EMBL" id="BMUL01000021">
    <property type="protein sequence ID" value="GHB06730.1"/>
    <property type="molecule type" value="Genomic_DNA"/>
</dbReference>
<reference evidence="1" key="2">
    <citation type="submission" date="2020-09" db="EMBL/GenBank/DDBJ databases">
        <authorList>
            <person name="Sun Q."/>
            <person name="Ohkuma M."/>
        </authorList>
    </citation>
    <scope>NUCLEOTIDE SEQUENCE</scope>
    <source>
        <strain evidence="1">JCM 4518</strain>
    </source>
</reference>
<comment type="caution">
    <text evidence="1">The sequence shown here is derived from an EMBL/GenBank/DDBJ whole genome shotgun (WGS) entry which is preliminary data.</text>
</comment>
<dbReference type="Proteomes" id="UP000644020">
    <property type="component" value="Unassembled WGS sequence"/>
</dbReference>
<name>A0A918T8N5_9ACTN</name>
<accession>A0A918T8N5</accession>
<keyword evidence="2" id="KW-1185">Reference proteome</keyword>
<gene>
    <name evidence="1" type="ORF">GCM10010305_57420</name>
</gene>
<evidence type="ECO:0000313" key="2">
    <source>
        <dbReference type="Proteomes" id="UP000644020"/>
    </source>
</evidence>
<reference evidence="1" key="1">
    <citation type="journal article" date="2014" name="Int. J. Syst. Evol. Microbiol.">
        <title>Complete genome sequence of Corynebacterium casei LMG S-19264T (=DSM 44701T), isolated from a smear-ripened cheese.</title>
        <authorList>
            <consortium name="US DOE Joint Genome Institute (JGI-PGF)"/>
            <person name="Walter F."/>
            <person name="Albersmeier A."/>
            <person name="Kalinowski J."/>
            <person name="Ruckert C."/>
        </authorList>
    </citation>
    <scope>NUCLEOTIDE SEQUENCE</scope>
    <source>
        <strain evidence="1">JCM 4518</strain>
    </source>
</reference>
<protein>
    <submittedName>
        <fullName evidence="1">Uncharacterized protein</fullName>
    </submittedName>
</protein>
<dbReference type="RefSeq" id="WP_189982694.1">
    <property type="nucleotide sequence ID" value="NZ_BMUL01000021.1"/>
</dbReference>
<sequence>MSASLIVTSELSVKPDLVDEAAAAWHRLQGESPVPDRSLYRGLDGTSLLEFTPLSALTDVEALRPDWQRQFEELAPFAEGDFSRELLGFVEAPKPTELALPRTRYIQMRHVEVKPAQYAAYRDWREATIFDVVRNHDDVQVFLAYHSVLSSEPGVMFVSGFDCPPERYNTAFTSSRYQEIVRQAGDRYITGGDRGLYTKFYERVEQQR</sequence>
<proteinExistence type="predicted"/>